<dbReference type="CDD" id="cd00106">
    <property type="entry name" value="KISc"/>
    <property type="match status" value="1"/>
</dbReference>
<dbReference type="GO" id="GO:0007052">
    <property type="term" value="P:mitotic spindle organization"/>
    <property type="evidence" value="ECO:0007669"/>
    <property type="project" value="TreeGrafter"/>
</dbReference>
<dbReference type="PRINTS" id="PR00380">
    <property type="entry name" value="KINESINHEAVY"/>
</dbReference>
<evidence type="ECO:0000256" key="1">
    <source>
        <dbReference type="ARBA" id="ARBA00022741"/>
    </source>
</evidence>
<dbReference type="GO" id="GO:0008017">
    <property type="term" value="F:microtubule binding"/>
    <property type="evidence" value="ECO:0007669"/>
    <property type="project" value="InterPro"/>
</dbReference>
<dbReference type="GeneID" id="42003097"/>
<dbReference type="STRING" id="1806994.A0A507CCL2"/>
<evidence type="ECO:0000313" key="8">
    <source>
        <dbReference type="Proteomes" id="UP000319731"/>
    </source>
</evidence>
<feature type="compositionally biased region" description="Polar residues" evidence="5">
    <location>
        <begin position="561"/>
        <end position="578"/>
    </location>
</feature>
<dbReference type="FunFam" id="3.40.850.10:FF:000080">
    <property type="entry name" value="Kinesin-like protein"/>
    <property type="match status" value="1"/>
</dbReference>
<keyword evidence="2 3" id="KW-0067">ATP-binding</keyword>
<keyword evidence="1 3" id="KW-0547">Nucleotide-binding</keyword>
<dbReference type="GO" id="GO:0005524">
    <property type="term" value="F:ATP binding"/>
    <property type="evidence" value="ECO:0007669"/>
    <property type="project" value="UniProtKB-UniRule"/>
</dbReference>
<dbReference type="Proteomes" id="UP000319731">
    <property type="component" value="Unassembled WGS sequence"/>
</dbReference>
<evidence type="ECO:0000259" key="6">
    <source>
        <dbReference type="PROSITE" id="PS50067"/>
    </source>
</evidence>
<dbReference type="InterPro" id="IPR027417">
    <property type="entry name" value="P-loop_NTPase"/>
</dbReference>
<dbReference type="SMART" id="SM00129">
    <property type="entry name" value="KISc"/>
    <property type="match status" value="1"/>
</dbReference>
<feature type="compositionally biased region" description="Low complexity" evidence="5">
    <location>
        <begin position="671"/>
        <end position="682"/>
    </location>
</feature>
<dbReference type="InterPro" id="IPR001752">
    <property type="entry name" value="Kinesin_motor_dom"/>
</dbReference>
<dbReference type="AlphaFoldDB" id="A0A507CCL2"/>
<feature type="domain" description="Kinesin motor" evidence="6">
    <location>
        <begin position="71"/>
        <end position="425"/>
    </location>
</feature>
<feature type="compositionally biased region" description="Low complexity" evidence="5">
    <location>
        <begin position="589"/>
        <end position="600"/>
    </location>
</feature>
<dbReference type="PANTHER" id="PTHR47969">
    <property type="entry name" value="CHROMOSOME-ASSOCIATED KINESIN KIF4A-RELATED"/>
    <property type="match status" value="1"/>
</dbReference>
<name>A0A507CCL2_9FUNG</name>
<keyword evidence="3 4" id="KW-0505">Motor protein</keyword>
<keyword evidence="4" id="KW-0493">Microtubule</keyword>
<feature type="region of interest" description="Disordered" evidence="5">
    <location>
        <begin position="467"/>
        <end position="511"/>
    </location>
</feature>
<feature type="binding site" evidence="3">
    <location>
        <begin position="161"/>
        <end position="168"/>
    </location>
    <ligand>
        <name>ATP</name>
        <dbReference type="ChEBI" id="CHEBI:30616"/>
    </ligand>
</feature>
<dbReference type="EMBL" id="QEAO01000007">
    <property type="protein sequence ID" value="TPX35776.1"/>
    <property type="molecule type" value="Genomic_DNA"/>
</dbReference>
<dbReference type="GO" id="GO:0007018">
    <property type="term" value="P:microtubule-based movement"/>
    <property type="evidence" value="ECO:0007669"/>
    <property type="project" value="InterPro"/>
</dbReference>
<evidence type="ECO:0000256" key="2">
    <source>
        <dbReference type="ARBA" id="ARBA00022840"/>
    </source>
</evidence>
<dbReference type="InterPro" id="IPR027640">
    <property type="entry name" value="Kinesin-like_fam"/>
</dbReference>
<accession>A0A507CCL2</accession>
<dbReference type="InterPro" id="IPR019821">
    <property type="entry name" value="Kinesin_motor_CS"/>
</dbReference>
<dbReference type="GO" id="GO:0003777">
    <property type="term" value="F:microtubule motor activity"/>
    <property type="evidence" value="ECO:0007669"/>
    <property type="project" value="InterPro"/>
</dbReference>
<comment type="caution">
    <text evidence="7">The sequence shown here is derived from an EMBL/GenBank/DDBJ whole genome shotgun (WGS) entry which is preliminary data.</text>
</comment>
<feature type="compositionally biased region" description="Low complexity" evidence="5">
    <location>
        <begin position="497"/>
        <end position="511"/>
    </location>
</feature>
<dbReference type="Pfam" id="PF00225">
    <property type="entry name" value="Kinesin"/>
    <property type="match status" value="1"/>
</dbReference>
<dbReference type="GO" id="GO:0005874">
    <property type="term" value="C:microtubule"/>
    <property type="evidence" value="ECO:0007669"/>
    <property type="project" value="UniProtKB-KW"/>
</dbReference>
<feature type="region of interest" description="Disordered" evidence="5">
    <location>
        <begin position="1"/>
        <end position="68"/>
    </location>
</feature>
<protein>
    <recommendedName>
        <fullName evidence="4">Kinesin-like protein</fullName>
    </recommendedName>
</protein>
<feature type="compositionally biased region" description="Polar residues" evidence="5">
    <location>
        <begin position="626"/>
        <end position="670"/>
    </location>
</feature>
<feature type="compositionally biased region" description="Polar residues" evidence="5">
    <location>
        <begin position="14"/>
        <end position="40"/>
    </location>
</feature>
<dbReference type="GO" id="GO:0005875">
    <property type="term" value="C:microtubule associated complex"/>
    <property type="evidence" value="ECO:0007669"/>
    <property type="project" value="TreeGrafter"/>
</dbReference>
<evidence type="ECO:0000313" key="7">
    <source>
        <dbReference type="EMBL" id="TPX35776.1"/>
    </source>
</evidence>
<proteinExistence type="inferred from homology"/>
<reference evidence="7 8" key="1">
    <citation type="journal article" date="2019" name="Sci. Rep.">
        <title>Comparative genomics of chytrid fungi reveal insights into the obligate biotrophic and pathogenic lifestyle of Synchytrium endobioticum.</title>
        <authorList>
            <person name="van de Vossenberg B.T.L.H."/>
            <person name="Warris S."/>
            <person name="Nguyen H.D.T."/>
            <person name="van Gent-Pelzer M.P.E."/>
            <person name="Joly D.L."/>
            <person name="van de Geest H.C."/>
            <person name="Bonants P.J.M."/>
            <person name="Smith D.S."/>
            <person name="Levesque C.A."/>
            <person name="van der Lee T.A.J."/>
        </authorList>
    </citation>
    <scope>NUCLEOTIDE SEQUENCE [LARGE SCALE GENOMIC DNA]</scope>
    <source>
        <strain evidence="7 8">JEL517</strain>
    </source>
</reference>
<organism evidence="7 8">
    <name type="scientific">Synchytrium microbalum</name>
    <dbReference type="NCBI Taxonomy" id="1806994"/>
    <lineage>
        <taxon>Eukaryota</taxon>
        <taxon>Fungi</taxon>
        <taxon>Fungi incertae sedis</taxon>
        <taxon>Chytridiomycota</taxon>
        <taxon>Chytridiomycota incertae sedis</taxon>
        <taxon>Chytridiomycetes</taxon>
        <taxon>Synchytriales</taxon>
        <taxon>Synchytriaceae</taxon>
        <taxon>Synchytrium</taxon>
    </lineage>
</organism>
<evidence type="ECO:0000256" key="5">
    <source>
        <dbReference type="SAM" id="MobiDB-lite"/>
    </source>
</evidence>
<gene>
    <name evidence="7" type="ORF">SmJEL517_g01872</name>
</gene>
<dbReference type="GO" id="GO:0051231">
    <property type="term" value="P:spindle elongation"/>
    <property type="evidence" value="ECO:0007669"/>
    <property type="project" value="TreeGrafter"/>
</dbReference>
<evidence type="ECO:0000256" key="3">
    <source>
        <dbReference type="PROSITE-ProRule" id="PRU00283"/>
    </source>
</evidence>
<evidence type="ECO:0000256" key="4">
    <source>
        <dbReference type="RuleBase" id="RU000394"/>
    </source>
</evidence>
<dbReference type="Gene3D" id="3.40.850.10">
    <property type="entry name" value="Kinesin motor domain"/>
    <property type="match status" value="1"/>
</dbReference>
<comment type="similarity">
    <text evidence="3 4">Belongs to the TRAFAC class myosin-kinesin ATPase superfamily. Kinesin family.</text>
</comment>
<dbReference type="RefSeq" id="XP_031026208.1">
    <property type="nucleotide sequence ID" value="XM_031167800.1"/>
</dbReference>
<dbReference type="PROSITE" id="PS50067">
    <property type="entry name" value="KINESIN_MOTOR_2"/>
    <property type="match status" value="1"/>
</dbReference>
<dbReference type="OrthoDB" id="3176171at2759"/>
<dbReference type="SUPFAM" id="SSF52540">
    <property type="entry name" value="P-loop containing nucleoside triphosphate hydrolases"/>
    <property type="match status" value="1"/>
</dbReference>
<feature type="region of interest" description="Disordered" evidence="5">
    <location>
        <begin position="549"/>
        <end position="715"/>
    </location>
</feature>
<sequence>MASTSKSRIPPPHSASSTNDSIWAPETSASGQQTPNSPSLRSAGPGSAAGSWYDSVLGEEPEGGAGGRGENIRVVVRLRPLTESERIKEDTVGNTTSAIQWQEEDEQTIQITAPDGRIRPLTFHRVHNPLAAQHDIFETCGVKDLVVQALNGYAATVFAFGQTGSGKTFTITGPDVTSTTPQNRPIYTTEQPLPETAGIIPRSLRYLYDQLSRLPADSGIKYTVRASYLEIYNEQVQDLLNRRGTGLNVRWDQERGFFVENLFVVECEVLDDCLAVLEEGLRNRTTAAHAMNEHSSRSHSVMTVYVDADSTAEDGSVTRRNGKISFVDLAGSEKVKESKTSGETFGEALSINKSLLTLGICISALATPHRKHAHIPFRDSKLTRLLADSLGGSGLALMIACISPTTVCLSETLKTLHYANRAKRIRNRPMVRLGNAGGAGGEGVNNLRRELMAVKLENARLRELLITTQSTSAGRERVHSAPGPMISSRITLPPVTSSSSSGSDSRASIAESNDGLKAEISELAAAKRRSERAFAALAREHEALRWQVSSSRLGSGAATPLTASIQSDSPWSASSGSTSEDDWWGQQTARASDASSSERSLIAGGGRGRRLNSLGSGSADKASERNAPTTQKIQPPSAVSSKNSPIPPTTRNRNSFNRASRQSSSHFAAQTMSPTSPISPTSAGKIPPPLSRRPTNPIMQPIPQPIPQQQMQQQYGSPMPYTHNPYYQGMVPMMAPQQVMVAPQQVAAVSNNNKANLREKLLRDVQSLDQQINNLKR</sequence>
<dbReference type="PROSITE" id="PS00411">
    <property type="entry name" value="KINESIN_MOTOR_1"/>
    <property type="match status" value="1"/>
</dbReference>
<keyword evidence="8" id="KW-1185">Reference proteome</keyword>
<dbReference type="InterPro" id="IPR036961">
    <property type="entry name" value="Kinesin_motor_dom_sf"/>
</dbReference>
<dbReference type="PANTHER" id="PTHR47969:SF33">
    <property type="entry name" value="KINESIN-LIKE PROTEIN"/>
    <property type="match status" value="1"/>
</dbReference>